<dbReference type="AlphaFoldDB" id="G4QNT5"/>
<gene>
    <name evidence="2" type="ordered locus">GNIT_3549</name>
</gene>
<feature type="transmembrane region" description="Helical" evidence="1">
    <location>
        <begin position="26"/>
        <end position="45"/>
    </location>
</feature>
<organism evidence="2 3">
    <name type="scientific">Glaciecola nitratireducens (strain JCM 12485 / KCTC 12276 / FR1064)</name>
    <dbReference type="NCBI Taxonomy" id="1085623"/>
    <lineage>
        <taxon>Bacteria</taxon>
        <taxon>Pseudomonadati</taxon>
        <taxon>Pseudomonadota</taxon>
        <taxon>Gammaproteobacteria</taxon>
        <taxon>Alteromonadales</taxon>
        <taxon>Alteromonadaceae</taxon>
        <taxon>Brumicola</taxon>
    </lineage>
</organism>
<dbReference type="STRING" id="1085623.GNIT_3549"/>
<keyword evidence="1" id="KW-0812">Transmembrane</keyword>
<reference evidence="2 3" key="1">
    <citation type="journal article" date="2011" name="J. Bacteriol.">
        <title>Complete genome sequence of seawater bacterium Glaciecola nitratireducens FR1064T.</title>
        <authorList>
            <person name="Bian F."/>
            <person name="Qin Q.L."/>
            <person name="Xie B.B."/>
            <person name="Shu Y.L."/>
            <person name="Zhang X.Y."/>
            <person name="Yu Y."/>
            <person name="Chen B."/>
            <person name="Chen X.L."/>
            <person name="Zhou B.C."/>
            <person name="Zhang Y.Z."/>
        </authorList>
    </citation>
    <scope>NUCLEOTIDE SEQUENCE [LARGE SCALE GENOMIC DNA]</scope>
    <source>
        <strain evidence="3">JCM 12485 / KCTC 12276 / FR1064</strain>
    </source>
</reference>
<keyword evidence="3" id="KW-1185">Reference proteome</keyword>
<accession>G4QNT5</accession>
<dbReference type="EMBL" id="CP003060">
    <property type="protein sequence ID" value="AEP31643.1"/>
    <property type="molecule type" value="Genomic_DNA"/>
</dbReference>
<proteinExistence type="predicted"/>
<name>G4QNT5_GLANF</name>
<evidence type="ECO:0000256" key="1">
    <source>
        <dbReference type="SAM" id="Phobius"/>
    </source>
</evidence>
<dbReference type="KEGG" id="gni:GNIT_3549"/>
<evidence type="ECO:0000313" key="3">
    <source>
        <dbReference type="Proteomes" id="UP000009282"/>
    </source>
</evidence>
<sequence length="53" mass="6209">MLFTRGVIRLVKIDEMRCVNRVSCDSLNLSAVLGVWFMLNNYYLILKISSLWI</sequence>
<protein>
    <submittedName>
        <fullName evidence="2">Uncharacterized protein</fullName>
    </submittedName>
</protein>
<evidence type="ECO:0000313" key="2">
    <source>
        <dbReference type="EMBL" id="AEP31643.1"/>
    </source>
</evidence>
<keyword evidence="1" id="KW-1133">Transmembrane helix</keyword>
<dbReference type="Proteomes" id="UP000009282">
    <property type="component" value="Chromosome"/>
</dbReference>
<keyword evidence="1" id="KW-0472">Membrane</keyword>
<dbReference type="HOGENOM" id="CLU_3062001_0_0_6"/>